<dbReference type="CDD" id="cd00090">
    <property type="entry name" value="HTH_ARSR"/>
    <property type="match status" value="1"/>
</dbReference>
<evidence type="ECO:0000259" key="4">
    <source>
        <dbReference type="PROSITE" id="PS50987"/>
    </source>
</evidence>
<dbReference type="InterPro" id="IPR036390">
    <property type="entry name" value="WH_DNA-bd_sf"/>
</dbReference>
<dbReference type="PRINTS" id="PR00778">
    <property type="entry name" value="HTHARSR"/>
</dbReference>
<evidence type="ECO:0000313" key="5">
    <source>
        <dbReference type="EMBL" id="OGZ01353.1"/>
    </source>
</evidence>
<dbReference type="SUPFAM" id="SSF46785">
    <property type="entry name" value="Winged helix' DNA-binding domain"/>
    <property type="match status" value="1"/>
</dbReference>
<feature type="domain" description="HTH arsR-type" evidence="4">
    <location>
        <begin position="1"/>
        <end position="89"/>
    </location>
</feature>
<reference evidence="5 6" key="1">
    <citation type="journal article" date="2016" name="Nat. Commun.">
        <title>Thousands of microbial genomes shed light on interconnected biogeochemical processes in an aquifer system.</title>
        <authorList>
            <person name="Anantharaman K."/>
            <person name="Brown C.T."/>
            <person name="Hug L.A."/>
            <person name="Sharon I."/>
            <person name="Castelle C.J."/>
            <person name="Probst A.J."/>
            <person name="Thomas B.C."/>
            <person name="Singh A."/>
            <person name="Wilkins M.J."/>
            <person name="Karaoz U."/>
            <person name="Brodie E.L."/>
            <person name="Williams K.H."/>
            <person name="Hubbard S.S."/>
            <person name="Banfield J.F."/>
        </authorList>
    </citation>
    <scope>NUCLEOTIDE SEQUENCE [LARGE SCALE GENOMIC DNA]</scope>
</reference>
<evidence type="ECO:0000313" key="6">
    <source>
        <dbReference type="Proteomes" id="UP000178348"/>
    </source>
</evidence>
<dbReference type="AlphaFoldDB" id="A0A1G2CIY1"/>
<keyword evidence="3" id="KW-0804">Transcription</keyword>
<keyword evidence="1" id="KW-0805">Transcription regulation</keyword>
<sequence length="89" mass="10336">MKSYRYLERIAKGFANHRRIEILDLLARDPELSVLEVSEKLGVNFKTISEHIRRLAVSGLIMKRSEGASVRHKLTQQGFLILKFLRTLE</sequence>
<dbReference type="InterPro" id="IPR001845">
    <property type="entry name" value="HTH_ArsR_DNA-bd_dom"/>
</dbReference>
<dbReference type="GO" id="GO:0003700">
    <property type="term" value="F:DNA-binding transcription factor activity"/>
    <property type="evidence" value="ECO:0007669"/>
    <property type="project" value="InterPro"/>
</dbReference>
<proteinExistence type="predicted"/>
<dbReference type="InterPro" id="IPR036388">
    <property type="entry name" value="WH-like_DNA-bd_sf"/>
</dbReference>
<dbReference type="SMART" id="SM00418">
    <property type="entry name" value="HTH_ARSR"/>
    <property type="match status" value="1"/>
</dbReference>
<dbReference type="InterPro" id="IPR051011">
    <property type="entry name" value="Metal_resp_trans_reg"/>
</dbReference>
<dbReference type="Proteomes" id="UP000178348">
    <property type="component" value="Unassembled WGS sequence"/>
</dbReference>
<dbReference type="PANTHER" id="PTHR43132">
    <property type="entry name" value="ARSENICAL RESISTANCE OPERON REPRESSOR ARSR-RELATED"/>
    <property type="match status" value="1"/>
</dbReference>
<gene>
    <name evidence="5" type="ORF">A2946_00775</name>
</gene>
<protein>
    <recommendedName>
        <fullName evidence="4">HTH arsR-type domain-containing protein</fullName>
    </recommendedName>
</protein>
<accession>A0A1G2CIY1</accession>
<dbReference type="PANTHER" id="PTHR43132:SF2">
    <property type="entry name" value="ARSENICAL RESISTANCE OPERON REPRESSOR ARSR-RELATED"/>
    <property type="match status" value="1"/>
</dbReference>
<evidence type="ECO:0000256" key="2">
    <source>
        <dbReference type="ARBA" id="ARBA00023125"/>
    </source>
</evidence>
<dbReference type="InterPro" id="IPR011991">
    <property type="entry name" value="ArsR-like_HTH"/>
</dbReference>
<comment type="caution">
    <text evidence="5">The sequence shown here is derived from an EMBL/GenBank/DDBJ whole genome shotgun (WGS) entry which is preliminary data.</text>
</comment>
<name>A0A1G2CIY1_9BACT</name>
<dbReference type="PROSITE" id="PS50987">
    <property type="entry name" value="HTH_ARSR_2"/>
    <property type="match status" value="1"/>
</dbReference>
<dbReference type="EMBL" id="MHLB01000041">
    <property type="protein sequence ID" value="OGZ01353.1"/>
    <property type="molecule type" value="Genomic_DNA"/>
</dbReference>
<dbReference type="Gene3D" id="1.10.10.10">
    <property type="entry name" value="Winged helix-like DNA-binding domain superfamily/Winged helix DNA-binding domain"/>
    <property type="match status" value="1"/>
</dbReference>
<dbReference type="Pfam" id="PF13412">
    <property type="entry name" value="HTH_24"/>
    <property type="match status" value="1"/>
</dbReference>
<keyword evidence="2" id="KW-0238">DNA-binding</keyword>
<evidence type="ECO:0000256" key="3">
    <source>
        <dbReference type="ARBA" id="ARBA00023163"/>
    </source>
</evidence>
<dbReference type="GO" id="GO:0003677">
    <property type="term" value="F:DNA binding"/>
    <property type="evidence" value="ECO:0007669"/>
    <property type="project" value="UniProtKB-KW"/>
</dbReference>
<organism evidence="5 6">
    <name type="scientific">Candidatus Liptonbacteria bacterium RIFCSPLOWO2_01_FULL_53_13</name>
    <dbReference type="NCBI Taxonomy" id="1798651"/>
    <lineage>
        <taxon>Bacteria</taxon>
        <taxon>Candidatus Liptoniibacteriota</taxon>
    </lineage>
</organism>
<evidence type="ECO:0000256" key="1">
    <source>
        <dbReference type="ARBA" id="ARBA00023015"/>
    </source>
</evidence>